<dbReference type="Gene3D" id="3.40.50.720">
    <property type="entry name" value="NAD(P)-binding Rossmann-like Domain"/>
    <property type="match status" value="1"/>
</dbReference>
<organism evidence="3 4">
    <name type="scientific">Thermotomaculum hydrothermale</name>
    <dbReference type="NCBI Taxonomy" id="981385"/>
    <lineage>
        <taxon>Bacteria</taxon>
        <taxon>Pseudomonadati</taxon>
        <taxon>Acidobacteriota</taxon>
        <taxon>Holophagae</taxon>
        <taxon>Thermotomaculales</taxon>
        <taxon>Thermotomaculaceae</taxon>
        <taxon>Thermotomaculum</taxon>
    </lineage>
</organism>
<dbReference type="InterPro" id="IPR003099">
    <property type="entry name" value="Prephen_DH"/>
</dbReference>
<dbReference type="InterPro" id="IPR008927">
    <property type="entry name" value="6-PGluconate_DH-like_C_sf"/>
</dbReference>
<keyword evidence="1 3" id="KW-0560">Oxidoreductase</keyword>
<dbReference type="Proteomes" id="UP000595564">
    <property type="component" value="Chromosome"/>
</dbReference>
<gene>
    <name evidence="3" type="ORF">TTHT_1663</name>
</gene>
<protein>
    <submittedName>
        <fullName evidence="3">Prephenate dehydrogenase</fullName>
        <ecNumber evidence="3">1.3.1.12</ecNumber>
    </submittedName>
</protein>
<dbReference type="SUPFAM" id="SSF51735">
    <property type="entry name" value="NAD(P)-binding Rossmann-fold domains"/>
    <property type="match status" value="1"/>
</dbReference>
<dbReference type="GO" id="GO:0008977">
    <property type="term" value="F:prephenate dehydrogenase (NAD+) activity"/>
    <property type="evidence" value="ECO:0007669"/>
    <property type="project" value="UniProtKB-EC"/>
</dbReference>
<dbReference type="PROSITE" id="PS51176">
    <property type="entry name" value="PDH_ADH"/>
    <property type="match status" value="1"/>
</dbReference>
<dbReference type="InterPro" id="IPR036291">
    <property type="entry name" value="NAD(P)-bd_dom_sf"/>
</dbReference>
<dbReference type="EMBL" id="AP017470">
    <property type="protein sequence ID" value="BBB33143.1"/>
    <property type="molecule type" value="Genomic_DNA"/>
</dbReference>
<dbReference type="Pfam" id="PF02153">
    <property type="entry name" value="PDH_N"/>
    <property type="match status" value="1"/>
</dbReference>
<proteinExistence type="predicted"/>
<dbReference type="PANTHER" id="PTHR21363:SF0">
    <property type="entry name" value="PREPHENATE DEHYDROGENASE [NADP(+)]"/>
    <property type="match status" value="1"/>
</dbReference>
<evidence type="ECO:0000259" key="2">
    <source>
        <dbReference type="PROSITE" id="PS51176"/>
    </source>
</evidence>
<dbReference type="PANTHER" id="PTHR21363">
    <property type="entry name" value="PREPHENATE DEHYDROGENASE"/>
    <property type="match status" value="1"/>
</dbReference>
<evidence type="ECO:0000313" key="3">
    <source>
        <dbReference type="EMBL" id="BBB33143.1"/>
    </source>
</evidence>
<sequence length="259" mass="29650">MRIAITGMGKMGRFLAEILKKHNLFLYDINPEKLKNINIENAVISNNLEEITEFNPHIVINAVNLKNTIPVFKELEEFISPKTIIGDIASVKGDIIDYYKSAKNPFFSIHPMFGPTFANLNKVKGECVVIMEESDHLAKEFFTELFEDLGLKIYHFSLEEHDRTMAYSLTLPFVATFIFAGCIDIKTVPGTTFKKHLEIANGLLSEDNFLLSEILFNKHSVKEINKVQSQLEYLKHIINQKDSETAFDYLDSLRKNIEV</sequence>
<dbReference type="GO" id="GO:0070403">
    <property type="term" value="F:NAD+ binding"/>
    <property type="evidence" value="ECO:0007669"/>
    <property type="project" value="InterPro"/>
</dbReference>
<keyword evidence="4" id="KW-1185">Reference proteome</keyword>
<dbReference type="EC" id="1.3.1.12" evidence="3"/>
<dbReference type="InterPro" id="IPR050812">
    <property type="entry name" value="Preph/Arog_dehydrog"/>
</dbReference>
<accession>A0A7R6PNY2</accession>
<dbReference type="Gene3D" id="1.10.3660.10">
    <property type="entry name" value="6-phosphogluconate dehydrogenase C-terminal like domain"/>
    <property type="match status" value="1"/>
</dbReference>
<dbReference type="SUPFAM" id="SSF48179">
    <property type="entry name" value="6-phosphogluconate dehydrogenase C-terminal domain-like"/>
    <property type="match status" value="1"/>
</dbReference>
<reference evidence="3 4" key="1">
    <citation type="journal article" date="2012" name="Extremophiles">
        <title>Thermotomaculum hydrothermale gen. nov., sp. nov., a novel heterotrophic thermophile within the phylum Acidobacteria from a deep-sea hydrothermal vent chimney in the Southern Okinawa Trough.</title>
        <authorList>
            <person name="Izumi H."/>
            <person name="Nunoura T."/>
            <person name="Miyazaki M."/>
            <person name="Mino S."/>
            <person name="Toki T."/>
            <person name="Takai K."/>
            <person name="Sako Y."/>
            <person name="Sawabe T."/>
            <person name="Nakagawa S."/>
        </authorList>
    </citation>
    <scope>NUCLEOTIDE SEQUENCE [LARGE SCALE GENOMIC DNA]</scope>
    <source>
        <strain evidence="3 4">AC55</strain>
    </source>
</reference>
<feature type="domain" description="Prephenate/arogenate dehydrogenase" evidence="2">
    <location>
        <begin position="1"/>
        <end position="259"/>
    </location>
</feature>
<dbReference type="AlphaFoldDB" id="A0A7R6PNY2"/>
<dbReference type="GO" id="GO:0006571">
    <property type="term" value="P:tyrosine biosynthetic process"/>
    <property type="evidence" value="ECO:0007669"/>
    <property type="project" value="InterPro"/>
</dbReference>
<dbReference type="InterPro" id="IPR046826">
    <property type="entry name" value="PDH_N"/>
</dbReference>
<dbReference type="RefSeq" id="WP_201327444.1">
    <property type="nucleotide sequence ID" value="NZ_AP017470.1"/>
</dbReference>
<evidence type="ECO:0000256" key="1">
    <source>
        <dbReference type="ARBA" id="ARBA00023002"/>
    </source>
</evidence>
<dbReference type="GO" id="GO:0004665">
    <property type="term" value="F:prephenate dehydrogenase (NADP+) activity"/>
    <property type="evidence" value="ECO:0007669"/>
    <property type="project" value="InterPro"/>
</dbReference>
<evidence type="ECO:0000313" key="4">
    <source>
        <dbReference type="Proteomes" id="UP000595564"/>
    </source>
</evidence>
<name>A0A7R6PNY2_9BACT</name>
<dbReference type="KEGG" id="thyd:TTHT_1663"/>